<proteinExistence type="inferred from homology"/>
<dbReference type="InterPro" id="IPR043129">
    <property type="entry name" value="ATPase_NBD"/>
</dbReference>
<dbReference type="InterPro" id="IPR050406">
    <property type="entry name" value="FGGY_Carb_Kinase"/>
</dbReference>
<evidence type="ECO:0000313" key="6">
    <source>
        <dbReference type="EMBL" id="MFC5406660.1"/>
    </source>
</evidence>
<accession>A0ABW0HZH1</accession>
<dbReference type="Gene3D" id="3.30.420.40">
    <property type="match status" value="2"/>
</dbReference>
<keyword evidence="3" id="KW-0418">Kinase</keyword>
<gene>
    <name evidence="6" type="ORF">ACFPOF_28350</name>
</gene>
<dbReference type="RefSeq" id="WP_378138754.1">
    <property type="nucleotide sequence ID" value="NZ_JBHSMI010000056.1"/>
</dbReference>
<dbReference type="CDD" id="cd07770">
    <property type="entry name" value="ASKHA_NBD_FGGY_GntK"/>
    <property type="match status" value="1"/>
</dbReference>
<dbReference type="Pfam" id="PF02782">
    <property type="entry name" value="FGGY_C"/>
    <property type="match status" value="1"/>
</dbReference>
<dbReference type="SUPFAM" id="SSF53067">
    <property type="entry name" value="Actin-like ATPase domain"/>
    <property type="match status" value="2"/>
</dbReference>
<dbReference type="EMBL" id="JBHSMI010000056">
    <property type="protein sequence ID" value="MFC5406660.1"/>
    <property type="molecule type" value="Genomic_DNA"/>
</dbReference>
<feature type="domain" description="Carbohydrate kinase FGGY N-terminal" evidence="4">
    <location>
        <begin position="11"/>
        <end position="253"/>
    </location>
</feature>
<dbReference type="Pfam" id="PF00370">
    <property type="entry name" value="FGGY_N"/>
    <property type="match status" value="1"/>
</dbReference>
<dbReference type="PIRSF" id="PIRSF000538">
    <property type="entry name" value="GlpK"/>
    <property type="match status" value="1"/>
</dbReference>
<evidence type="ECO:0000256" key="1">
    <source>
        <dbReference type="ARBA" id="ARBA00009156"/>
    </source>
</evidence>
<dbReference type="PANTHER" id="PTHR43095">
    <property type="entry name" value="SUGAR KINASE"/>
    <property type="match status" value="1"/>
</dbReference>
<evidence type="ECO:0000259" key="4">
    <source>
        <dbReference type="Pfam" id="PF00370"/>
    </source>
</evidence>
<dbReference type="InterPro" id="IPR000577">
    <property type="entry name" value="Carb_kinase_FGGY"/>
</dbReference>
<dbReference type="InterPro" id="IPR018485">
    <property type="entry name" value="FGGY_C"/>
</dbReference>
<dbReference type="GO" id="GO:0046316">
    <property type="term" value="F:gluconokinase activity"/>
    <property type="evidence" value="ECO:0007669"/>
    <property type="project" value="UniProtKB-EC"/>
</dbReference>
<comment type="caution">
    <text evidence="6">The sequence shown here is derived from an EMBL/GenBank/DDBJ whole genome shotgun (WGS) entry which is preliminary data.</text>
</comment>
<evidence type="ECO:0000256" key="2">
    <source>
        <dbReference type="ARBA" id="ARBA00022679"/>
    </source>
</evidence>
<reference evidence="7" key="1">
    <citation type="journal article" date="2019" name="Int. J. Syst. Evol. Microbiol.">
        <title>The Global Catalogue of Microorganisms (GCM) 10K type strain sequencing project: providing services to taxonomists for standard genome sequencing and annotation.</title>
        <authorList>
            <consortium name="The Broad Institute Genomics Platform"/>
            <consortium name="The Broad Institute Genome Sequencing Center for Infectious Disease"/>
            <person name="Wu L."/>
            <person name="Ma J."/>
        </authorList>
    </citation>
    <scope>NUCLEOTIDE SEQUENCE [LARGE SCALE GENOMIC DNA]</scope>
    <source>
        <strain evidence="7">CGMCC 1.18575</strain>
    </source>
</reference>
<evidence type="ECO:0000256" key="3">
    <source>
        <dbReference type="ARBA" id="ARBA00022777"/>
    </source>
</evidence>
<evidence type="ECO:0000313" key="7">
    <source>
        <dbReference type="Proteomes" id="UP001596113"/>
    </source>
</evidence>
<keyword evidence="2 6" id="KW-0808">Transferase</keyword>
<name>A0ABW0HZH1_9BACL</name>
<protein>
    <submittedName>
        <fullName evidence="6">Gluconokinase</fullName>
        <ecNumber evidence="6">2.7.1.12</ecNumber>
    </submittedName>
</protein>
<comment type="similarity">
    <text evidence="1">Belongs to the FGGY kinase family.</text>
</comment>
<dbReference type="PANTHER" id="PTHR43095:SF2">
    <property type="entry name" value="GLUCONOKINASE"/>
    <property type="match status" value="1"/>
</dbReference>
<evidence type="ECO:0000259" key="5">
    <source>
        <dbReference type="Pfam" id="PF02782"/>
    </source>
</evidence>
<organism evidence="6 7">
    <name type="scientific">Cohnella soli</name>
    <dbReference type="NCBI Taxonomy" id="425005"/>
    <lineage>
        <taxon>Bacteria</taxon>
        <taxon>Bacillati</taxon>
        <taxon>Bacillota</taxon>
        <taxon>Bacilli</taxon>
        <taxon>Bacillales</taxon>
        <taxon>Paenibacillaceae</taxon>
        <taxon>Cohnella</taxon>
    </lineage>
</organism>
<dbReference type="InterPro" id="IPR018484">
    <property type="entry name" value="FGGY_N"/>
</dbReference>
<sequence>MTQAQAQQAFMGIDIGTTSTKSVVFGPGGDQLGSYSVEYPLLRDRLDWAEQDPETIVDAVVDSVRGALAASDVGAEKVAGVGMGSAMHALIAVDAGGRPLTRSITWADGRSEEEARRLRATPEGHGIYRRTGTPIHPMSPLPKLIWLREHRPDVWSASAKFVSIKEYVVFRLFGEWVVDHAIATATGLMELDRLAWDEEALRIAGISSEQLSAVQSATYRLQGMDVGLADRMGLPVDTPFFLGGSDGALANMGVGAIGPGEMAVTIGTSATVRMMTDRPLTDERQRTFCYHVADTAYIIGGATNNGGIALQWMREAFFGAESQTEDVLEAASRVAAGADGLLFLPYLTGERAPIYTSEARGTYFGAHLGHKREHFARAGLEGVMLALASVAGALRDLAGETKEVRASGGFARSPLWKQMLADVLGMEVQVSEVTEASALASAALAMQGLGELGNWREIKAWIPIAERLEPNAHHAERYRELLEIHEELRGQLAGSFSAVARFQRKYAERE</sequence>
<keyword evidence="7" id="KW-1185">Reference proteome</keyword>
<dbReference type="PROSITE" id="PS00933">
    <property type="entry name" value="FGGY_KINASES_1"/>
    <property type="match status" value="1"/>
</dbReference>
<dbReference type="Proteomes" id="UP001596113">
    <property type="component" value="Unassembled WGS sequence"/>
</dbReference>
<dbReference type="InterPro" id="IPR018483">
    <property type="entry name" value="Carb_kinase_FGGY_CS"/>
</dbReference>
<feature type="domain" description="Carbohydrate kinase FGGY C-terminal" evidence="5">
    <location>
        <begin position="262"/>
        <end position="446"/>
    </location>
</feature>
<dbReference type="EC" id="2.7.1.12" evidence="6"/>